<dbReference type="KEGG" id="tgi:RBB81_10185"/>
<dbReference type="EMBL" id="CP132938">
    <property type="protein sequence ID" value="XCB24273.1"/>
    <property type="molecule type" value="Genomic_DNA"/>
</dbReference>
<feature type="transmembrane region" description="Helical" evidence="1">
    <location>
        <begin position="242"/>
        <end position="262"/>
    </location>
</feature>
<proteinExistence type="predicted"/>
<evidence type="ECO:0008006" key="3">
    <source>
        <dbReference type="Google" id="ProtNLM"/>
    </source>
</evidence>
<organism evidence="2">
    <name type="scientific">Tunturiibacter gelidiferens</name>
    <dbReference type="NCBI Taxonomy" id="3069689"/>
    <lineage>
        <taxon>Bacteria</taxon>
        <taxon>Pseudomonadati</taxon>
        <taxon>Acidobacteriota</taxon>
        <taxon>Terriglobia</taxon>
        <taxon>Terriglobales</taxon>
        <taxon>Acidobacteriaceae</taxon>
        <taxon>Tunturiibacter</taxon>
    </lineage>
</organism>
<keyword evidence="1" id="KW-0472">Membrane</keyword>
<evidence type="ECO:0000313" key="2">
    <source>
        <dbReference type="EMBL" id="XCB24273.1"/>
    </source>
</evidence>
<reference evidence="2" key="1">
    <citation type="submission" date="2023-08" db="EMBL/GenBank/DDBJ databases">
        <authorList>
            <person name="Messyasz A."/>
            <person name="Mannisto M.K."/>
            <person name="Kerkhof L.J."/>
            <person name="Haggblom M."/>
        </authorList>
    </citation>
    <scope>NUCLEOTIDE SEQUENCE</scope>
    <source>
        <strain evidence="2">M8UP39</strain>
    </source>
</reference>
<feature type="transmembrane region" description="Helical" evidence="1">
    <location>
        <begin position="334"/>
        <end position="354"/>
    </location>
</feature>
<dbReference type="RefSeq" id="WP_353073610.1">
    <property type="nucleotide sequence ID" value="NZ_CP132938.1"/>
</dbReference>
<evidence type="ECO:0000256" key="1">
    <source>
        <dbReference type="SAM" id="Phobius"/>
    </source>
</evidence>
<gene>
    <name evidence="2" type="ORF">RBB81_10185</name>
</gene>
<dbReference type="AlphaFoldDB" id="A0AAU7Z5X2"/>
<keyword evidence="1" id="KW-0812">Transmembrane</keyword>
<accession>A0AAU7Z5X2</accession>
<keyword evidence="1" id="KW-1133">Transmembrane helix</keyword>
<protein>
    <recommendedName>
        <fullName evidence="3">Pentapeptide repeat-containing protein</fullName>
    </recommendedName>
</protein>
<reference evidence="2" key="2">
    <citation type="journal article" date="2024" name="Environ. Microbiol.">
        <title>Genome analysis and description of Tunturibacter gen. nov. expands the diversity of Terriglobia in tundra soils.</title>
        <authorList>
            <person name="Messyasz A."/>
            <person name="Mannisto M.K."/>
            <person name="Kerkhof L.J."/>
            <person name="Haggblom M.M."/>
        </authorList>
    </citation>
    <scope>NUCLEOTIDE SEQUENCE</scope>
    <source>
        <strain evidence="2">M8UP39</strain>
    </source>
</reference>
<sequence>MTVIPMVTRRLLRTKQAAGQLHMHSAEIGNSIDLSGATLTEAVSAIFLQEATIRGTVSICDRFSSFGRVEVQSAQIEGNLVCDSCKLAALYCANLNLKGDLQWTGIQDAKLTSLWLNGATIKNLRDERESWPSAGGLHLDGLQYEELTLHSVRTDADRGNNSLGREHPLKIEDRVEWLQLQPSSDQVEPQPWMQLAALLRAKGDEDGAKRILFELRRAQAKSANQTVRVWKIGFARLQQQPLWVLLPIALTTLLVSCLFWCASARGAMAPTNKEAYLAWSTGAPLNTVYPRFNPFFYSLENDLPLVKFGLDDKWAPDQTYKPKDWVVSYTTLRWARVFLILFGWLQATVLAAAIGSRFKN</sequence>
<name>A0AAU7Z5X2_9BACT</name>